<reference evidence="2 3" key="1">
    <citation type="submission" date="2018-05" db="EMBL/GenBank/DDBJ databases">
        <title>Genomic Encyclopedia of Archaeal and Bacterial Type Strains, Phase II (KMG-II): from individual species to whole genera.</title>
        <authorList>
            <person name="Goeker M."/>
        </authorList>
    </citation>
    <scope>NUCLEOTIDE SEQUENCE [LARGE SCALE GENOMIC DNA]</scope>
    <source>
        <strain evidence="2 3">DSM 45184</strain>
    </source>
</reference>
<dbReference type="Proteomes" id="UP000245697">
    <property type="component" value="Unassembled WGS sequence"/>
</dbReference>
<feature type="domain" description="ER-bound oxygenase mpaB/mpaB'/Rubber oxygenase catalytic" evidence="1">
    <location>
        <begin position="134"/>
        <end position="352"/>
    </location>
</feature>
<dbReference type="GO" id="GO:0016491">
    <property type="term" value="F:oxidoreductase activity"/>
    <property type="evidence" value="ECO:0007669"/>
    <property type="project" value="InterPro"/>
</dbReference>
<dbReference type="InterPro" id="IPR006311">
    <property type="entry name" value="TAT_signal"/>
</dbReference>
<accession>A0A316FZL2</accession>
<dbReference type="PANTHER" id="PTHR37539">
    <property type="entry name" value="SECRETED PROTEIN-RELATED"/>
    <property type="match status" value="1"/>
</dbReference>
<keyword evidence="3" id="KW-1185">Reference proteome</keyword>
<dbReference type="PANTHER" id="PTHR37539:SF1">
    <property type="entry name" value="ER-BOUND OXYGENASE MPAB_MPAB'_RUBBER OXYGENASE CATALYTIC DOMAIN-CONTAINING PROTEIN"/>
    <property type="match status" value="1"/>
</dbReference>
<dbReference type="EMBL" id="QGGR01000007">
    <property type="protein sequence ID" value="PWK47597.1"/>
    <property type="molecule type" value="Genomic_DNA"/>
</dbReference>
<sequence length="413" mass="45080">MAVQEVGKRMQNLSRRGVLTLGAALGLAGAVDPARAWAWSSTGSIAATDTITDPWGVWDDATDPLLASLLENGRIPAVNTAFESWVNNGDALPAGVPAALTTWMQAHNRLPSWADPTKLDRAARFNKRMSMYLFLLYGLGSGIMSTVIPREARNVYWSEGGAVMKSRAAKTFTYGYDLSAADAFQPTGHFVVTSNKTRLTHAAVRHLLPQSSHWRAVTDDQDFIPISNGDILITFHSLGTFVHGKLKSWGIRMSAAEEEAFLHMWQVALHLLGVRDDFIPATWAAAKAQSAYALTPLLAPTPEGIDLADVLLSLTSAVDLGVTRGFQREFARYLLGDEVGDWLRLPRDYASRTVIEVGWPAYVAFREGLSPVVPTTFSIFDRFIRGLAMLFLNNGTSPTYTPITIPTGNRAGT</sequence>
<dbReference type="PROSITE" id="PS51318">
    <property type="entry name" value="TAT"/>
    <property type="match status" value="1"/>
</dbReference>
<organism evidence="2 3">
    <name type="scientific">Actinoplanes xinjiangensis</name>
    <dbReference type="NCBI Taxonomy" id="512350"/>
    <lineage>
        <taxon>Bacteria</taxon>
        <taxon>Bacillati</taxon>
        <taxon>Actinomycetota</taxon>
        <taxon>Actinomycetes</taxon>
        <taxon>Micromonosporales</taxon>
        <taxon>Micromonosporaceae</taxon>
        <taxon>Actinoplanes</taxon>
    </lineage>
</organism>
<evidence type="ECO:0000259" key="1">
    <source>
        <dbReference type="Pfam" id="PF09995"/>
    </source>
</evidence>
<proteinExistence type="predicted"/>
<dbReference type="InterPro" id="IPR037473">
    <property type="entry name" value="Lcp-like"/>
</dbReference>
<gene>
    <name evidence="2" type="ORF">BC793_107207</name>
</gene>
<dbReference type="Pfam" id="PF09995">
    <property type="entry name" value="MPAB_Lcp_cat"/>
    <property type="match status" value="1"/>
</dbReference>
<comment type="caution">
    <text evidence="2">The sequence shown here is derived from an EMBL/GenBank/DDBJ whole genome shotgun (WGS) entry which is preliminary data.</text>
</comment>
<evidence type="ECO:0000313" key="2">
    <source>
        <dbReference type="EMBL" id="PWK47597.1"/>
    </source>
</evidence>
<name>A0A316FZL2_9ACTN</name>
<dbReference type="AlphaFoldDB" id="A0A316FZL2"/>
<evidence type="ECO:0000313" key="3">
    <source>
        <dbReference type="Proteomes" id="UP000245697"/>
    </source>
</evidence>
<protein>
    <submittedName>
        <fullName evidence="2">Uncharacterized protein DUF2236</fullName>
    </submittedName>
</protein>
<dbReference type="InterPro" id="IPR018713">
    <property type="entry name" value="MPAB/Lcp_cat_dom"/>
</dbReference>